<dbReference type="SUPFAM" id="SSF52540">
    <property type="entry name" value="P-loop containing nucleoside triphosphate hydrolases"/>
    <property type="match status" value="1"/>
</dbReference>
<dbReference type="Pfam" id="PF13191">
    <property type="entry name" value="AAA_16"/>
    <property type="match status" value="1"/>
</dbReference>
<dbReference type="Gene3D" id="3.40.50.300">
    <property type="entry name" value="P-loop containing nucleotide triphosphate hydrolases"/>
    <property type="match status" value="1"/>
</dbReference>
<evidence type="ECO:0000313" key="5">
    <source>
        <dbReference type="EMBL" id="MFD1196718.1"/>
    </source>
</evidence>
<accession>A0ABW3TI59</accession>
<dbReference type="InterPro" id="IPR036388">
    <property type="entry name" value="WH-like_DNA-bd_sf"/>
</dbReference>
<dbReference type="SMART" id="SM01043">
    <property type="entry name" value="BTAD"/>
    <property type="match status" value="1"/>
</dbReference>
<dbReference type="SUPFAM" id="SSF48452">
    <property type="entry name" value="TPR-like"/>
    <property type="match status" value="1"/>
</dbReference>
<protein>
    <submittedName>
        <fullName evidence="5">AAA family ATPase</fullName>
    </submittedName>
</protein>
<dbReference type="Proteomes" id="UP001597151">
    <property type="component" value="Unassembled WGS sequence"/>
</dbReference>
<dbReference type="Gene3D" id="1.10.10.10">
    <property type="entry name" value="Winged helix-like DNA-binding domain superfamily/Winged helix DNA-binding domain"/>
    <property type="match status" value="1"/>
</dbReference>
<dbReference type="PANTHER" id="PTHR35807:SF1">
    <property type="entry name" value="TRANSCRIPTIONAL REGULATOR REDD"/>
    <property type="match status" value="1"/>
</dbReference>
<feature type="compositionally biased region" description="Pro residues" evidence="3">
    <location>
        <begin position="254"/>
        <end position="270"/>
    </location>
</feature>
<dbReference type="SUPFAM" id="SSF46894">
    <property type="entry name" value="C-terminal effector domain of the bipartite response regulators"/>
    <property type="match status" value="1"/>
</dbReference>
<evidence type="ECO:0000256" key="3">
    <source>
        <dbReference type="SAM" id="MobiDB-lite"/>
    </source>
</evidence>
<dbReference type="InterPro" id="IPR029787">
    <property type="entry name" value="Nucleotide_cyclase"/>
</dbReference>
<dbReference type="PANTHER" id="PTHR35807">
    <property type="entry name" value="TRANSCRIPTIONAL REGULATOR REDD-RELATED"/>
    <property type="match status" value="1"/>
</dbReference>
<keyword evidence="1" id="KW-0805">Transcription regulation</keyword>
<comment type="caution">
    <text evidence="5">The sequence shown here is derived from an EMBL/GenBank/DDBJ whole genome shotgun (WGS) entry which is preliminary data.</text>
</comment>
<dbReference type="InterPro" id="IPR027417">
    <property type="entry name" value="P-loop_NTPase"/>
</dbReference>
<evidence type="ECO:0000259" key="4">
    <source>
        <dbReference type="PROSITE" id="PS50125"/>
    </source>
</evidence>
<feature type="domain" description="Guanylate cyclase" evidence="4">
    <location>
        <begin position="283"/>
        <end position="412"/>
    </location>
</feature>
<sequence>MDTEGETFDLSVLGGFHLRRSGKTIDIPTGKVACLLTYLACTAPGPQPREKLATLLWGSSSEDRARHNLRQALAKLRQILGQNAIVNDYQSLRLSSGTINCDAVFFDQLIQEGTPSSLAAAVDLFKGAFLEDIFVDEEEWSDWLQIERERFMENAISAMVKHGESLLVAGYFAQAVSLGRRAVALNRFREDAHRLIMKGFIAAGRNSEVLTHYLELSNFLKSDLSTEPSEETRLLVDDLGRHRTTPKNAIPEAPLSPAPGTPTPAAPDPAPAASDASERRNVTVLVCNFVRSNKTTATIDPEDVQEYLLSFQKSVSDIVSKLGGYIATFSGNAVHVYFGYPRANLHEAAQAVRAGLAIVAMGRRLHKIGQMDLQISVGIASGAVIVSDSPCEQLSKPPSVFGEAPGIATQLQAVADPGAVLVSQTTRLLLGEMFEVCLREADTMTANFGASVWRVLSEKVGLSRFELERGKTFSPLVGRDDELDTLNRLWDRAKRGAGQIALITGEAGIGKSRLAEALVASVESGPHVLLRYQCSPYHTDSAFHPVIQHIVTTAGFTPNDSNDIRLDKLEALLSGDANGPIEDDSALLAQLLGLDCVARYGSDTSPVLKQRKRTLTTLIQRLERLTLQHPVLWLVEDAHWIDPTTLDLID</sequence>
<dbReference type="SMART" id="SM00044">
    <property type="entry name" value="CYCc"/>
    <property type="match status" value="1"/>
</dbReference>
<dbReference type="SUPFAM" id="SSF55073">
    <property type="entry name" value="Nucleotide cyclase"/>
    <property type="match status" value="1"/>
</dbReference>
<dbReference type="Pfam" id="PF03704">
    <property type="entry name" value="BTAD"/>
    <property type="match status" value="1"/>
</dbReference>
<organism evidence="5 6">
    <name type="scientific">Seohaeicola saemankumensis</name>
    <dbReference type="NCBI Taxonomy" id="481181"/>
    <lineage>
        <taxon>Bacteria</taxon>
        <taxon>Pseudomonadati</taxon>
        <taxon>Pseudomonadota</taxon>
        <taxon>Alphaproteobacteria</taxon>
        <taxon>Rhodobacterales</taxon>
        <taxon>Roseobacteraceae</taxon>
        <taxon>Seohaeicola</taxon>
    </lineage>
</organism>
<name>A0ABW3TI59_9RHOB</name>
<dbReference type="Gene3D" id="3.30.70.1230">
    <property type="entry name" value="Nucleotide cyclase"/>
    <property type="match status" value="1"/>
</dbReference>
<dbReference type="InterPro" id="IPR001054">
    <property type="entry name" value="A/G_cyclase"/>
</dbReference>
<dbReference type="CDD" id="cd07302">
    <property type="entry name" value="CHD"/>
    <property type="match status" value="1"/>
</dbReference>
<dbReference type="InterPro" id="IPR041664">
    <property type="entry name" value="AAA_16"/>
</dbReference>
<dbReference type="EMBL" id="JBHTKR010000016">
    <property type="protein sequence ID" value="MFD1196718.1"/>
    <property type="molecule type" value="Genomic_DNA"/>
</dbReference>
<proteinExistence type="predicted"/>
<dbReference type="InterPro" id="IPR016032">
    <property type="entry name" value="Sig_transdc_resp-reg_C-effctor"/>
</dbReference>
<dbReference type="InterPro" id="IPR005158">
    <property type="entry name" value="BTAD"/>
</dbReference>
<evidence type="ECO:0000313" key="6">
    <source>
        <dbReference type="Proteomes" id="UP001597151"/>
    </source>
</evidence>
<evidence type="ECO:0000256" key="2">
    <source>
        <dbReference type="ARBA" id="ARBA00023163"/>
    </source>
</evidence>
<evidence type="ECO:0000256" key="1">
    <source>
        <dbReference type="ARBA" id="ARBA00023015"/>
    </source>
</evidence>
<feature type="non-terminal residue" evidence="5">
    <location>
        <position position="650"/>
    </location>
</feature>
<dbReference type="PROSITE" id="PS50125">
    <property type="entry name" value="GUANYLATE_CYCLASE_2"/>
    <property type="match status" value="1"/>
</dbReference>
<keyword evidence="6" id="KW-1185">Reference proteome</keyword>
<feature type="region of interest" description="Disordered" evidence="3">
    <location>
        <begin position="242"/>
        <end position="277"/>
    </location>
</feature>
<dbReference type="InterPro" id="IPR051677">
    <property type="entry name" value="AfsR-DnrI-RedD_regulator"/>
</dbReference>
<dbReference type="InterPro" id="IPR011990">
    <property type="entry name" value="TPR-like_helical_dom_sf"/>
</dbReference>
<dbReference type="Gene3D" id="1.25.40.10">
    <property type="entry name" value="Tetratricopeptide repeat domain"/>
    <property type="match status" value="1"/>
</dbReference>
<dbReference type="RefSeq" id="WP_380795219.1">
    <property type="nucleotide sequence ID" value="NZ_JBHTKR010000016.1"/>
</dbReference>
<dbReference type="Pfam" id="PF00211">
    <property type="entry name" value="Guanylate_cyc"/>
    <property type="match status" value="1"/>
</dbReference>
<reference evidence="6" key="1">
    <citation type="journal article" date="2019" name="Int. J. Syst. Evol. Microbiol.">
        <title>The Global Catalogue of Microorganisms (GCM) 10K type strain sequencing project: providing services to taxonomists for standard genome sequencing and annotation.</title>
        <authorList>
            <consortium name="The Broad Institute Genomics Platform"/>
            <consortium name="The Broad Institute Genome Sequencing Center for Infectious Disease"/>
            <person name="Wu L."/>
            <person name="Ma J."/>
        </authorList>
    </citation>
    <scope>NUCLEOTIDE SEQUENCE [LARGE SCALE GENOMIC DNA]</scope>
    <source>
        <strain evidence="6">CCUG 55328</strain>
    </source>
</reference>
<keyword evidence="2" id="KW-0804">Transcription</keyword>
<gene>
    <name evidence="5" type="ORF">ACFQ3C_18835</name>
</gene>